<feature type="domain" description="ASCH" evidence="2">
    <location>
        <begin position="296"/>
        <end position="354"/>
    </location>
</feature>
<dbReference type="OrthoDB" id="418700at2759"/>
<name>A0A812RJY7_9DINO</name>
<feature type="region of interest" description="Disordered" evidence="1">
    <location>
        <begin position="790"/>
        <end position="820"/>
    </location>
</feature>
<gene>
    <name evidence="3" type="primary">RPL15</name>
    <name evidence="3" type="ORF">SNAT2548_LOCUS24039</name>
</gene>
<sequence length="1282" mass="141904">MGVSVQSPNFMQDRRGGADDFDAQSIGTLSSCPEDLEERLEPLAWVTYACENATWFMAFSLIDSLSARRAGPLSSDQAAAWFLHVYAARAQPNCLHEAFAALPWQVRVAVLESPVLTSMCPLPRRATLHMQGLLARARCEQLPKIMCCASTFSNLYGFVWPRASLKECLLRLGKDVCVQYHCVQTPAACNAHFHACGFVLATWPCTKAYLAGEYVLSCRGVHSSVRVSESTAEWYCGHFWTTLPTAVWMQMAALEEVALCRVVRSQMSPDRCGGSSHAGGADGTVPGLPASGFTVKKWWADLILSGRKTWEIRGEATKKRCRVAVLEKGETSGTATIRGDVDIVDCVLVGHWDGQQWQAPTRQEDYLWSDENKCKHCIQDMETVKYRNAYAWVLQTAKKYEKPVDFQRPRGPVTWVRLDNLKPGEGTSGTPGGRSHRKMTGGKGFVGVLQSSIPLPEEARKWLGQKCHAVETLGDGACGLHAIFGEEGVTGALTCKNARELALQALEAAFGSADPEAARLRSTLWREMACRGMQESDLHPEAKLFWRAFADKFPDAAVMAKQAAAEEADLSVQATSCREALSRACKLFFLQASSSVFEKFCRAIAYWTTEGQEPCFQMQAGQCIVNGTQMQLPEGGPQTKLEAIRHEAEVFDALRVAAVLFADASRVVTVLQELSGEAEHAENVARVLQDYRRVAERTSMEPIDFQQRAVAAYLAAIQQNTYYFSIEELKIISRQLEANILIAKEGSSQALTVEAIVHCHREQDFKTIVLRQAEGPGPVRSHFERLQMLEPESDSESDAEHERKAGGESSRTTPTSGSDRFEADVERILQVFERGQDAVAELAALPHYSPEVDETSFEHLRARLVHLVRAFEMDRLTSEDTVQVQYPLWRTGFYPLAVLFECWSRSTGIPAVFYTDAFASLAGSVLHKEIGADIAGFTTRSRYWCCGTAQPGGGKTPALEPMLRMLRACMNKLPHFAPGSPADAFHMVEPMTHAAAIAKFRDTDGYGLIAAGEGGPMLCPAWPSNGTWTQNTHINLQRLLNAAQGGGVTWETVFDRKDRKAASVEAIGGADKAGQCECTNVTLALFQQLSVFRNWWAQGELKSSIGLAQRFVFSFGAVRQPGKPQWQQFEDTVVRPILEGIFSVLLQHLGPKTALHEASAQRTWRLMGNLRDEVHQYRLAAFDCNKSTHFGEVFASGLNKSVYWVATATLCCILQEAWPSVVRARQELVRWTGAISVSSLKQAMIFFQERYLFGLATLDVETRRLQNKKSPSFPESQNQAGA</sequence>
<dbReference type="SUPFAM" id="SSF88697">
    <property type="entry name" value="PUA domain-like"/>
    <property type="match status" value="1"/>
</dbReference>
<dbReference type="Pfam" id="PF04266">
    <property type="entry name" value="ASCH"/>
    <property type="match status" value="1"/>
</dbReference>
<evidence type="ECO:0000313" key="3">
    <source>
        <dbReference type="EMBL" id="CAE7442208.1"/>
    </source>
</evidence>
<dbReference type="Proteomes" id="UP000604046">
    <property type="component" value="Unassembled WGS sequence"/>
</dbReference>
<keyword evidence="4" id="KW-1185">Reference proteome</keyword>
<evidence type="ECO:0000313" key="4">
    <source>
        <dbReference type="Proteomes" id="UP000604046"/>
    </source>
</evidence>
<dbReference type="Gene3D" id="2.30.130.30">
    <property type="entry name" value="Hypothetical protein"/>
    <property type="match status" value="1"/>
</dbReference>
<dbReference type="InterPro" id="IPR007374">
    <property type="entry name" value="ASCH_domain"/>
</dbReference>
<comment type="caution">
    <text evidence="3">The sequence shown here is derived from an EMBL/GenBank/DDBJ whole genome shotgun (WGS) entry which is preliminary data.</text>
</comment>
<dbReference type="InterPro" id="IPR015947">
    <property type="entry name" value="PUA-like_sf"/>
</dbReference>
<organism evidence="3 4">
    <name type="scientific">Symbiodinium natans</name>
    <dbReference type="NCBI Taxonomy" id="878477"/>
    <lineage>
        <taxon>Eukaryota</taxon>
        <taxon>Sar</taxon>
        <taxon>Alveolata</taxon>
        <taxon>Dinophyceae</taxon>
        <taxon>Suessiales</taxon>
        <taxon>Symbiodiniaceae</taxon>
        <taxon>Symbiodinium</taxon>
    </lineage>
</organism>
<feature type="region of interest" description="Disordered" evidence="1">
    <location>
        <begin position="421"/>
        <end position="440"/>
    </location>
</feature>
<protein>
    <submittedName>
        <fullName evidence="3">RPL15 protein</fullName>
    </submittedName>
</protein>
<evidence type="ECO:0000256" key="1">
    <source>
        <dbReference type="SAM" id="MobiDB-lite"/>
    </source>
</evidence>
<reference evidence="3" key="1">
    <citation type="submission" date="2021-02" db="EMBL/GenBank/DDBJ databases">
        <authorList>
            <person name="Dougan E. K."/>
            <person name="Rhodes N."/>
            <person name="Thang M."/>
            <person name="Chan C."/>
        </authorList>
    </citation>
    <scope>NUCLEOTIDE SEQUENCE</scope>
</reference>
<dbReference type="EMBL" id="CAJNDS010002343">
    <property type="protein sequence ID" value="CAE7442208.1"/>
    <property type="molecule type" value="Genomic_DNA"/>
</dbReference>
<proteinExistence type="predicted"/>
<evidence type="ECO:0000259" key="2">
    <source>
        <dbReference type="Pfam" id="PF04266"/>
    </source>
</evidence>
<accession>A0A812RJY7</accession>
<feature type="compositionally biased region" description="Polar residues" evidence="1">
    <location>
        <begin position="809"/>
        <end position="818"/>
    </location>
</feature>